<feature type="transmembrane region" description="Helical" evidence="1">
    <location>
        <begin position="124"/>
        <end position="143"/>
    </location>
</feature>
<keyword evidence="1" id="KW-0812">Transmembrane</keyword>
<keyword evidence="3" id="KW-1185">Reference proteome</keyword>
<dbReference type="InterPro" id="IPR014509">
    <property type="entry name" value="YjdF-like"/>
</dbReference>
<accession>A0A1M5TWT2</accession>
<evidence type="ECO:0000313" key="2">
    <source>
        <dbReference type="EMBL" id="SHH55262.1"/>
    </source>
</evidence>
<name>A0A1M5TWT2_9RHOB</name>
<dbReference type="EMBL" id="FQXC01000003">
    <property type="protein sequence ID" value="SHH55262.1"/>
    <property type="molecule type" value="Genomic_DNA"/>
</dbReference>
<gene>
    <name evidence="2" type="ORF">SAMN05443551_2396</name>
</gene>
<dbReference type="AlphaFoldDB" id="A0A1M5TWT2"/>
<reference evidence="2 3" key="1">
    <citation type="submission" date="2016-11" db="EMBL/GenBank/DDBJ databases">
        <authorList>
            <person name="Jaros S."/>
            <person name="Januszkiewicz K."/>
            <person name="Wedrychowicz H."/>
        </authorList>
    </citation>
    <scope>NUCLEOTIDE SEQUENCE [LARGE SCALE GENOMIC DNA]</scope>
    <source>
        <strain evidence="2 3">DSM 29431</strain>
    </source>
</reference>
<sequence>MDRLRNQHPITYLMWILLLTSALTAMWQGTWSVVFIALVTFALTLLPILGQGWADVSLPKGFVAAVIFFITGTLFLGEVGDFYERFWWWDVLLHTGSAVGFGMIGTVLVLLLVRGERMTVSPALAALLAFSFAVSIGAVWEIFEFSMDQIFGTNMQKSGLMDTMADLIVDCIGGAIGALAGYAYLAKGKETGLAGTIAAIARGFRLGRKP</sequence>
<dbReference type="RefSeq" id="WP_072777754.1">
    <property type="nucleotide sequence ID" value="NZ_FQXC01000003.1"/>
</dbReference>
<evidence type="ECO:0000313" key="3">
    <source>
        <dbReference type="Proteomes" id="UP000184221"/>
    </source>
</evidence>
<protein>
    <recommendedName>
        <fullName evidence="4">Membrane protein YjdF</fullName>
    </recommendedName>
</protein>
<feature type="transmembrane region" description="Helical" evidence="1">
    <location>
        <begin position="12"/>
        <end position="27"/>
    </location>
</feature>
<dbReference type="STRING" id="996342.SAMN05443551_2396"/>
<dbReference type="Pfam" id="PF09997">
    <property type="entry name" value="DUF2238"/>
    <property type="match status" value="1"/>
</dbReference>
<keyword evidence="1" id="KW-0472">Membrane</keyword>
<evidence type="ECO:0008006" key="4">
    <source>
        <dbReference type="Google" id="ProtNLM"/>
    </source>
</evidence>
<feature type="transmembrane region" description="Helical" evidence="1">
    <location>
        <begin position="33"/>
        <end position="50"/>
    </location>
</feature>
<feature type="transmembrane region" description="Helical" evidence="1">
    <location>
        <begin position="163"/>
        <end position="185"/>
    </location>
</feature>
<keyword evidence="1" id="KW-1133">Transmembrane helix</keyword>
<feature type="transmembrane region" description="Helical" evidence="1">
    <location>
        <begin position="86"/>
        <end position="112"/>
    </location>
</feature>
<feature type="transmembrane region" description="Helical" evidence="1">
    <location>
        <begin position="62"/>
        <end position="80"/>
    </location>
</feature>
<dbReference type="Proteomes" id="UP000184221">
    <property type="component" value="Unassembled WGS sequence"/>
</dbReference>
<organism evidence="2 3">
    <name type="scientific">Marivita hallyeonensis</name>
    <dbReference type="NCBI Taxonomy" id="996342"/>
    <lineage>
        <taxon>Bacteria</taxon>
        <taxon>Pseudomonadati</taxon>
        <taxon>Pseudomonadota</taxon>
        <taxon>Alphaproteobacteria</taxon>
        <taxon>Rhodobacterales</taxon>
        <taxon>Roseobacteraceae</taxon>
        <taxon>Marivita</taxon>
    </lineage>
</organism>
<evidence type="ECO:0000256" key="1">
    <source>
        <dbReference type="SAM" id="Phobius"/>
    </source>
</evidence>
<proteinExistence type="predicted"/>